<evidence type="ECO:0000256" key="1">
    <source>
        <dbReference type="SAM" id="Phobius"/>
    </source>
</evidence>
<dbReference type="KEGG" id="psoj:PHYSODRAFT_306760"/>
<feature type="transmembrane region" description="Helical" evidence="1">
    <location>
        <begin position="424"/>
        <end position="446"/>
    </location>
</feature>
<dbReference type="Proteomes" id="UP000002640">
    <property type="component" value="Unassembled WGS sequence"/>
</dbReference>
<evidence type="ECO:0000313" key="2">
    <source>
        <dbReference type="EMBL" id="EGZ07691.1"/>
    </source>
</evidence>
<proteinExistence type="predicted"/>
<keyword evidence="3" id="KW-1185">Reference proteome</keyword>
<organism evidence="2 3">
    <name type="scientific">Phytophthora sojae (strain P6497)</name>
    <name type="common">Soybean stem and root rot agent</name>
    <name type="synonym">Phytophthora megasperma f. sp. glycines</name>
    <dbReference type="NCBI Taxonomy" id="1094619"/>
    <lineage>
        <taxon>Eukaryota</taxon>
        <taxon>Sar</taxon>
        <taxon>Stramenopiles</taxon>
        <taxon>Oomycota</taxon>
        <taxon>Peronosporomycetes</taxon>
        <taxon>Peronosporales</taxon>
        <taxon>Peronosporaceae</taxon>
        <taxon>Phytophthora</taxon>
    </lineage>
</organism>
<dbReference type="RefSeq" id="XP_009537257.1">
    <property type="nucleotide sequence ID" value="XM_009538962.1"/>
</dbReference>
<gene>
    <name evidence="2" type="ORF">PHYSODRAFT_306760</name>
</gene>
<protein>
    <submittedName>
        <fullName evidence="2">Uncharacterized protein</fullName>
    </submittedName>
</protein>
<sequence>MEPIGAVYRFYLNEWHKVMVPTGLSPLEAYTVPGFEGLQELPSANTPFGEMNDLLETTFMRGLIFNKTTFTTDEAYQLEELFIRDVYVYAEAMSAEAVKAGDTAFVSAMKSLRDDSVGFLLANDIRDAPSDTDATQHIQQFMINYFDAVTQWTTVMKITTSEIKIEYAMFNISCNLNFTSVTVTVPQDRGQLYRILDEVNGELVEQDTAWSGSGGGFLSPESVPPEPAASRIVDTSQNLGLSHLVFGFGRRIEGDSLEELYLPGDKSIKLRKAVLRKPRDSHVMTMGRLGVRIKDLSAKFGAQCNYTHTAEIPAFSLVNNSAQPTRLVSRYTYGQRVEYEILHEYNFPVFNYSYQMDENCSAAIDNYHVDSSYNYIYQEHPLQLTYTAALFQLFQNARLLDPLPADKCDSLAFQGNQELFDVAITLPVALFALACFGCLITMILIVRTFQTRDRIDPRLLRQPTAVLQAHLNGTDFPRQLLSLGVQTRPGESELPLDTLQHQTSFSV</sequence>
<evidence type="ECO:0000313" key="3">
    <source>
        <dbReference type="Proteomes" id="UP000002640"/>
    </source>
</evidence>
<dbReference type="InParanoid" id="G5AAR2"/>
<keyword evidence="1" id="KW-1133">Transmembrane helix</keyword>
<keyword evidence="1" id="KW-0812">Transmembrane</keyword>
<reference evidence="2 3" key="1">
    <citation type="journal article" date="2006" name="Science">
        <title>Phytophthora genome sequences uncover evolutionary origins and mechanisms of pathogenesis.</title>
        <authorList>
            <person name="Tyler B.M."/>
            <person name="Tripathy S."/>
            <person name="Zhang X."/>
            <person name="Dehal P."/>
            <person name="Jiang R.H."/>
            <person name="Aerts A."/>
            <person name="Arredondo F.D."/>
            <person name="Baxter L."/>
            <person name="Bensasson D."/>
            <person name="Beynon J.L."/>
            <person name="Chapman J."/>
            <person name="Damasceno C.M."/>
            <person name="Dorrance A.E."/>
            <person name="Dou D."/>
            <person name="Dickerman A.W."/>
            <person name="Dubchak I.L."/>
            <person name="Garbelotto M."/>
            <person name="Gijzen M."/>
            <person name="Gordon S.G."/>
            <person name="Govers F."/>
            <person name="Grunwald N.J."/>
            <person name="Huang W."/>
            <person name="Ivors K.L."/>
            <person name="Jones R.W."/>
            <person name="Kamoun S."/>
            <person name="Krampis K."/>
            <person name="Lamour K.H."/>
            <person name="Lee M.K."/>
            <person name="McDonald W.H."/>
            <person name="Medina M."/>
            <person name="Meijer H.J."/>
            <person name="Nordberg E.K."/>
            <person name="Maclean D.J."/>
            <person name="Ospina-Giraldo M.D."/>
            <person name="Morris P.F."/>
            <person name="Phuntumart V."/>
            <person name="Putnam N.H."/>
            <person name="Rash S."/>
            <person name="Rose J.K."/>
            <person name="Sakihama Y."/>
            <person name="Salamov A.A."/>
            <person name="Savidor A."/>
            <person name="Scheuring C.F."/>
            <person name="Smith B.M."/>
            <person name="Sobral B.W."/>
            <person name="Terry A."/>
            <person name="Torto-Alalibo T.A."/>
            <person name="Win J."/>
            <person name="Xu Z."/>
            <person name="Zhang H."/>
            <person name="Grigoriev I.V."/>
            <person name="Rokhsar D.S."/>
            <person name="Boore J.L."/>
        </authorList>
    </citation>
    <scope>NUCLEOTIDE SEQUENCE [LARGE SCALE GENOMIC DNA]</scope>
    <source>
        <strain evidence="2 3">P6497</strain>
    </source>
</reference>
<dbReference type="AlphaFoldDB" id="G5AAR2"/>
<dbReference type="EMBL" id="JH159162">
    <property type="protein sequence ID" value="EGZ07691.1"/>
    <property type="molecule type" value="Genomic_DNA"/>
</dbReference>
<accession>G5AAR2</accession>
<name>G5AAR2_PHYSP</name>
<dbReference type="GeneID" id="20642780"/>
<keyword evidence="1" id="KW-0472">Membrane</keyword>